<evidence type="ECO:0008006" key="8">
    <source>
        <dbReference type="Google" id="ProtNLM"/>
    </source>
</evidence>
<feature type="compositionally biased region" description="Low complexity" evidence="2">
    <location>
        <begin position="352"/>
        <end position="375"/>
    </location>
</feature>
<name>A0A4Y9ZBT5_9AGAM</name>
<dbReference type="InterPro" id="IPR008936">
    <property type="entry name" value="Rho_GTPase_activation_prot"/>
</dbReference>
<gene>
    <name evidence="6" type="ORF">EVG20_g707</name>
</gene>
<dbReference type="InterPro" id="IPR011993">
    <property type="entry name" value="PH-like_dom_sf"/>
</dbReference>
<feature type="compositionally biased region" description="Pro residues" evidence="2">
    <location>
        <begin position="1353"/>
        <end position="1363"/>
    </location>
</feature>
<feature type="region of interest" description="Disordered" evidence="2">
    <location>
        <begin position="856"/>
        <end position="879"/>
    </location>
</feature>
<dbReference type="SUPFAM" id="SSF48350">
    <property type="entry name" value="GTPase activation domain, GAP"/>
    <property type="match status" value="1"/>
</dbReference>
<evidence type="ECO:0000256" key="1">
    <source>
        <dbReference type="ARBA" id="ARBA00022468"/>
    </source>
</evidence>
<dbReference type="SMART" id="SM00233">
    <property type="entry name" value="PH"/>
    <property type="match status" value="1"/>
</dbReference>
<feature type="compositionally biased region" description="Low complexity" evidence="2">
    <location>
        <begin position="195"/>
        <end position="212"/>
    </location>
</feature>
<feature type="compositionally biased region" description="Polar residues" evidence="2">
    <location>
        <begin position="1307"/>
        <end position="1339"/>
    </location>
</feature>
<evidence type="ECO:0000259" key="4">
    <source>
        <dbReference type="PROSITE" id="PS50195"/>
    </source>
</evidence>
<dbReference type="InterPro" id="IPR001683">
    <property type="entry name" value="PX_dom"/>
</dbReference>
<feature type="domain" description="PH" evidence="3">
    <location>
        <begin position="624"/>
        <end position="733"/>
    </location>
</feature>
<accession>A0A4Y9ZBT5</accession>
<feature type="compositionally biased region" description="Acidic residues" evidence="2">
    <location>
        <begin position="388"/>
        <end position="400"/>
    </location>
</feature>
<organism evidence="6 7">
    <name type="scientific">Dentipellis fragilis</name>
    <dbReference type="NCBI Taxonomy" id="205917"/>
    <lineage>
        <taxon>Eukaryota</taxon>
        <taxon>Fungi</taxon>
        <taxon>Dikarya</taxon>
        <taxon>Basidiomycota</taxon>
        <taxon>Agaricomycotina</taxon>
        <taxon>Agaricomycetes</taxon>
        <taxon>Russulales</taxon>
        <taxon>Hericiaceae</taxon>
        <taxon>Dentipellis</taxon>
    </lineage>
</organism>
<feature type="compositionally biased region" description="Low complexity" evidence="2">
    <location>
        <begin position="1364"/>
        <end position="1379"/>
    </location>
</feature>
<dbReference type="SUPFAM" id="SSF50729">
    <property type="entry name" value="PH domain-like"/>
    <property type="match status" value="1"/>
</dbReference>
<feature type="compositionally biased region" description="Low complexity" evidence="2">
    <location>
        <begin position="860"/>
        <end position="879"/>
    </location>
</feature>
<dbReference type="CDD" id="cd13277">
    <property type="entry name" value="PH_Bem3"/>
    <property type="match status" value="1"/>
</dbReference>
<dbReference type="Proteomes" id="UP000298327">
    <property type="component" value="Unassembled WGS sequence"/>
</dbReference>
<feature type="region of interest" description="Disordered" evidence="2">
    <location>
        <begin position="821"/>
        <end position="841"/>
    </location>
</feature>
<dbReference type="GO" id="GO:0005737">
    <property type="term" value="C:cytoplasm"/>
    <property type="evidence" value="ECO:0007669"/>
    <property type="project" value="TreeGrafter"/>
</dbReference>
<evidence type="ECO:0000259" key="5">
    <source>
        <dbReference type="PROSITE" id="PS50238"/>
    </source>
</evidence>
<feature type="region of interest" description="Disordered" evidence="2">
    <location>
        <begin position="736"/>
        <end position="779"/>
    </location>
</feature>
<reference evidence="6 7" key="1">
    <citation type="submission" date="2019-02" db="EMBL/GenBank/DDBJ databases">
        <title>Genome sequencing of the rare red list fungi Dentipellis fragilis.</title>
        <authorList>
            <person name="Buettner E."/>
            <person name="Kellner H."/>
        </authorList>
    </citation>
    <scope>NUCLEOTIDE SEQUENCE [LARGE SCALE GENOMIC DNA]</scope>
    <source>
        <strain evidence="6 7">DSM 105465</strain>
    </source>
</reference>
<keyword evidence="7" id="KW-1185">Reference proteome</keyword>
<feature type="domain" description="Rho-GAP" evidence="5">
    <location>
        <begin position="1035"/>
        <end position="1233"/>
    </location>
</feature>
<feature type="compositionally biased region" description="Polar residues" evidence="2">
    <location>
        <begin position="745"/>
        <end position="774"/>
    </location>
</feature>
<dbReference type="SUPFAM" id="SSF64268">
    <property type="entry name" value="PX domain"/>
    <property type="match status" value="1"/>
</dbReference>
<protein>
    <recommendedName>
        <fullName evidence="8">RhoGAP-domain-containing protein</fullName>
    </recommendedName>
</protein>
<dbReference type="OrthoDB" id="185175at2759"/>
<dbReference type="InterPro" id="IPR036871">
    <property type="entry name" value="PX_dom_sf"/>
</dbReference>
<dbReference type="PANTHER" id="PTHR23176">
    <property type="entry name" value="RHO/RAC/CDC GTPASE-ACTIVATING PROTEIN"/>
    <property type="match status" value="1"/>
</dbReference>
<dbReference type="STRING" id="205917.A0A4Y9ZBT5"/>
<dbReference type="Pfam" id="PF00169">
    <property type="entry name" value="PH"/>
    <property type="match status" value="1"/>
</dbReference>
<feature type="compositionally biased region" description="Basic and acidic residues" evidence="2">
    <location>
        <begin position="119"/>
        <end position="129"/>
    </location>
</feature>
<dbReference type="GO" id="GO:0007165">
    <property type="term" value="P:signal transduction"/>
    <property type="evidence" value="ECO:0007669"/>
    <property type="project" value="InterPro"/>
</dbReference>
<dbReference type="Pfam" id="PF00620">
    <property type="entry name" value="RhoGAP"/>
    <property type="match status" value="1"/>
</dbReference>
<evidence type="ECO:0000256" key="2">
    <source>
        <dbReference type="SAM" id="MobiDB-lite"/>
    </source>
</evidence>
<dbReference type="InterPro" id="IPR000198">
    <property type="entry name" value="RhoGAP_dom"/>
</dbReference>
<dbReference type="GO" id="GO:0005096">
    <property type="term" value="F:GTPase activator activity"/>
    <property type="evidence" value="ECO:0007669"/>
    <property type="project" value="UniProtKB-KW"/>
</dbReference>
<feature type="region of interest" description="Disordered" evidence="2">
    <location>
        <begin position="893"/>
        <end position="1004"/>
    </location>
</feature>
<feature type="compositionally biased region" description="Low complexity" evidence="2">
    <location>
        <begin position="17"/>
        <end position="41"/>
    </location>
</feature>
<keyword evidence="1" id="KW-0343">GTPase activation</keyword>
<dbReference type="InterPro" id="IPR001849">
    <property type="entry name" value="PH_domain"/>
</dbReference>
<dbReference type="SMART" id="SM00324">
    <property type="entry name" value="RhoGAP"/>
    <property type="match status" value="1"/>
</dbReference>
<evidence type="ECO:0000259" key="3">
    <source>
        <dbReference type="PROSITE" id="PS50003"/>
    </source>
</evidence>
<dbReference type="PROSITE" id="PS50003">
    <property type="entry name" value="PH_DOMAIN"/>
    <property type="match status" value="1"/>
</dbReference>
<dbReference type="PROSITE" id="PS50238">
    <property type="entry name" value="RHOGAP"/>
    <property type="match status" value="1"/>
</dbReference>
<feature type="region of interest" description="Disordered" evidence="2">
    <location>
        <begin position="1266"/>
        <end position="1379"/>
    </location>
</feature>
<dbReference type="Gene3D" id="3.30.1520.10">
    <property type="entry name" value="Phox-like domain"/>
    <property type="match status" value="1"/>
</dbReference>
<dbReference type="Gene3D" id="1.10.555.10">
    <property type="entry name" value="Rho GTPase activation protein"/>
    <property type="match status" value="1"/>
</dbReference>
<feature type="region of interest" description="Disordered" evidence="2">
    <location>
        <begin position="1230"/>
        <end position="1251"/>
    </location>
</feature>
<dbReference type="PANTHER" id="PTHR23176:SF129">
    <property type="entry name" value="RHO GTPASE ACTIVATING PROTEIN AT 16F, ISOFORM E-RELATED"/>
    <property type="match status" value="1"/>
</dbReference>
<dbReference type="Gene3D" id="2.30.29.30">
    <property type="entry name" value="Pleckstrin-homology domain (PH domain)/Phosphotyrosine-binding domain (PTB)"/>
    <property type="match status" value="1"/>
</dbReference>
<feature type="compositionally biased region" description="Basic and acidic residues" evidence="2">
    <location>
        <begin position="162"/>
        <end position="180"/>
    </location>
</feature>
<dbReference type="GO" id="GO:0035091">
    <property type="term" value="F:phosphatidylinositol binding"/>
    <property type="evidence" value="ECO:0007669"/>
    <property type="project" value="InterPro"/>
</dbReference>
<feature type="domain" description="PX" evidence="4">
    <location>
        <begin position="500"/>
        <end position="616"/>
    </location>
</feature>
<evidence type="ECO:0000313" key="6">
    <source>
        <dbReference type="EMBL" id="TFY72296.1"/>
    </source>
</evidence>
<dbReference type="CDD" id="cd06093">
    <property type="entry name" value="PX_domain"/>
    <property type="match status" value="1"/>
</dbReference>
<feature type="compositionally biased region" description="Basic and acidic residues" evidence="2">
    <location>
        <begin position="416"/>
        <end position="432"/>
    </location>
</feature>
<feature type="compositionally biased region" description="Basic and acidic residues" evidence="2">
    <location>
        <begin position="376"/>
        <end position="387"/>
    </location>
</feature>
<sequence>MNGLTATPPRRTHDNSSHTPTTPRPTPSSSSSSPASHPVTSDAILALHVSAPNPALAALEQAVSERNTLSAQNAQLWKVLEKQRGAYGQSTKDLDRVRAERDAYKAKLHELGQNTEAIVKGHREREKAIRASASSSGLRGGEKSSSGASQPPTNPRAAMARHQSDDPNVSRREQTRESHEPNLQNHQTPPTVTISQPNTYTSSQTTNTRTSPVDPLVSNSETAIPTIVAPPRLGSLPAKSAPQPDASNDMRPLQIPISKAPTDSLSPSSTASPSAHSPFDTPLTATSASISTLSDLTTQHTPPNGPNPSLDVRPSAVSRESAVSLPDEAKRYISNMTESPLPSPRLAEHNQSRSPSRAQSPTSSSAPSPAGAPDSANDKSSMRKDLSDGEFLDMDDEDSSVYESVFDRSAMSSSPADHDNKTSLEDNREPKSRRPAASADDFPLPPSSHPTSLNGDDDFSEVHSASSSLHPAYAPQVAATLSPDGHNIPCTAVAATRPPPHSHRGHELYDSADDRGKDVLSFVVIVNPGNGKEPWTVEKTYGDVLGLDQRVRARVGRNVGKKLVTLPDGKLWKDHAPSRVDQRKAIMEQYLQAMINLPVKSNDEIVAFLTSDVLRETNKPISREGYKEGYLTKRGKNFGGWKTRFFVVQGPVLEYYESRGGTHLGSIPITGAQIGRQQKPADRRETDEESEYRHAFLIIEPRKGAMSSHRHVLCAESDEERDSWVDILVRYVTGSYNDEPVPGNPASQSTPSINTSVPSGVSATAPRSSTSSQDPMGFRERKQVGRVMSKDDIAVGPAVPISQLPQDPANAKLFQSNPAFDEASLHGSPVRGNDASPIDRQLQPFTDAQTAKRLLEKGQPSSAPTADSPLSSSLPATSPLEAAGTDLLTTIPRANSELGHYPDLADPRGGRGRVSQSPERPRHRHTSRSNYQPTLDPVKSSPNSPHVTDRPPSPDANQSTPRPDINGKVKISGPMNGTPIPAGYKFGAKDAPQEQPASGERREKAKSRMFWGFGRPGAAEKPQAVPHIPRAVFGVSIEESLEVAQIASLPAIVFRCIQYLEQKKADQEEGIYRLSGSSAVIKSLKDRFNTEGDVDLLASDEYWDPHAIAGLLKSYFRELPTSILTRDLHMRFLKVIDLVDPQDRIKELSGLIAGLPLENYSLLRALTAHLILIVQNANVNKMTMRNVGIVFSPTLGIPAGVLSLMLGEFSLVFNVEDDASQTEFVMDEKGNATMTTVERSPDISRRNSRQYSDAAADQLLGLSGRKLSAADESQSEDGDEISVQDESGTEATDSEVAGESPGGLSPDSYSPSGDDNSTVRSRASNLAANRGLNITTGPGNSRRHSRVMGLPMSPRPPASPHPPHSGGHASSRSPLHTPK</sequence>
<dbReference type="PROSITE" id="PS50195">
    <property type="entry name" value="PX"/>
    <property type="match status" value="1"/>
</dbReference>
<feature type="region of interest" description="Disordered" evidence="2">
    <location>
        <begin position="1"/>
        <end position="41"/>
    </location>
</feature>
<proteinExistence type="predicted"/>
<evidence type="ECO:0000313" key="7">
    <source>
        <dbReference type="Proteomes" id="UP000298327"/>
    </source>
</evidence>
<dbReference type="InterPro" id="IPR050729">
    <property type="entry name" value="Rho-GAP"/>
</dbReference>
<comment type="caution">
    <text evidence="6">The sequence shown here is derived from an EMBL/GenBank/DDBJ whole genome shotgun (WGS) entry which is preliminary data.</text>
</comment>
<feature type="region of interest" description="Disordered" evidence="2">
    <location>
        <begin position="112"/>
        <end position="467"/>
    </location>
</feature>
<dbReference type="Pfam" id="PF00787">
    <property type="entry name" value="PX"/>
    <property type="match status" value="1"/>
</dbReference>
<feature type="compositionally biased region" description="Polar residues" evidence="2">
    <location>
        <begin position="181"/>
        <end position="194"/>
    </location>
</feature>
<feature type="compositionally biased region" description="Low complexity" evidence="2">
    <location>
        <begin position="260"/>
        <end position="298"/>
    </location>
</feature>
<feature type="compositionally biased region" description="Acidic residues" evidence="2">
    <location>
        <begin position="1273"/>
        <end position="1283"/>
    </location>
</feature>
<dbReference type="EMBL" id="SEOQ01000018">
    <property type="protein sequence ID" value="TFY72296.1"/>
    <property type="molecule type" value="Genomic_DNA"/>
</dbReference>